<keyword evidence="1" id="KW-1133">Transmembrane helix</keyword>
<feature type="transmembrane region" description="Helical" evidence="1">
    <location>
        <begin position="267"/>
        <end position="294"/>
    </location>
</feature>
<feature type="transmembrane region" description="Helical" evidence="1">
    <location>
        <begin position="12"/>
        <end position="29"/>
    </location>
</feature>
<reference evidence="3" key="1">
    <citation type="submission" date="2018-01" db="EMBL/GenBank/DDBJ databases">
        <title>Genomic characterization of Leptospira inadai serogroup Lyme isolated from captured rat in Brazil and comparative analysis with human reference strain.</title>
        <authorList>
            <person name="Moreno L.Z."/>
            <person name="Loureiro A.P."/>
            <person name="Miraglia F."/>
            <person name="Kremer F.S."/>
            <person name="Eslabao M.R."/>
            <person name="Dellagostin O.A."/>
            <person name="Lilenbaum W."/>
            <person name="Moreno A.M."/>
        </authorList>
    </citation>
    <scope>NUCLEOTIDE SEQUENCE [LARGE SCALE GENOMIC DNA]</scope>
    <source>
        <strain evidence="3">M34/99</strain>
    </source>
</reference>
<dbReference type="PANTHER" id="PTHR30590:SF2">
    <property type="entry name" value="INNER MEMBRANE PROTEIN"/>
    <property type="match status" value="1"/>
</dbReference>
<feature type="transmembrane region" description="Helical" evidence="1">
    <location>
        <begin position="315"/>
        <end position="337"/>
    </location>
</feature>
<keyword evidence="1" id="KW-0812">Transmembrane</keyword>
<feature type="transmembrane region" description="Helical" evidence="1">
    <location>
        <begin position="343"/>
        <end position="363"/>
    </location>
</feature>
<dbReference type="RefSeq" id="WP_020988155.1">
    <property type="nucleotide sequence ID" value="NZ_MCRM02000040.1"/>
</dbReference>
<feature type="domain" description="DUF418" evidence="2">
    <location>
        <begin position="218"/>
        <end position="383"/>
    </location>
</feature>
<accession>A0ABX4YCR6</accession>
<dbReference type="InterPro" id="IPR052529">
    <property type="entry name" value="Bact_Transport_Assoc"/>
</dbReference>
<dbReference type="PANTHER" id="PTHR30590">
    <property type="entry name" value="INNER MEMBRANE PROTEIN"/>
    <property type="match status" value="1"/>
</dbReference>
<dbReference type="Pfam" id="PF04235">
    <property type="entry name" value="DUF418"/>
    <property type="match status" value="1"/>
</dbReference>
<evidence type="ECO:0000313" key="4">
    <source>
        <dbReference type="Proteomes" id="UP000094669"/>
    </source>
</evidence>
<sequence>MPKNRIGFLDFLRGCALYGILIVNLPYFAKPMYLVGSVGENTNLFDSAASWIVAFFFESKFYILFSFLFGYGITVQIKDWEGVESRNRYLRRMIGLFLIGLLHGIFLFLGDILLSYAILGCAAWLIREKKTVWLLRFSLGFLLVAILCRMILAFGQDEYRSRLASSLSGILFETRSAYLGSFWEGAKQRAKDTFISYPFTILFQWPSILSMFALGIIAGKTSFFERWEQNKNGLKKSIPWLLTLGLSGNLIYSIHSRHLFFEDLSLSWLLGFSILDTLSAPALTICYVYWLGIYYHSGASLPDRSWFESAGKFSLSNYLGQSVICSWIFCGWGLGFYDKLGNFQLLLLAFPIWLVCVFVSKIWSRFFSVGPMETILRTVTYVKFGNIRLF</sequence>
<evidence type="ECO:0000313" key="3">
    <source>
        <dbReference type="EMBL" id="PNV71755.1"/>
    </source>
</evidence>
<feature type="transmembrane region" description="Helical" evidence="1">
    <location>
        <begin position="94"/>
        <end position="126"/>
    </location>
</feature>
<gene>
    <name evidence="3" type="ORF">BES34_020855</name>
</gene>
<name>A0ABX4YCR6_9LEPT</name>
<evidence type="ECO:0000259" key="2">
    <source>
        <dbReference type="Pfam" id="PF04235"/>
    </source>
</evidence>
<keyword evidence="1" id="KW-0472">Membrane</keyword>
<comment type="caution">
    <text evidence="3">The sequence shown here is derived from an EMBL/GenBank/DDBJ whole genome shotgun (WGS) entry which is preliminary data.</text>
</comment>
<feature type="transmembrane region" description="Helical" evidence="1">
    <location>
        <begin position="49"/>
        <end position="73"/>
    </location>
</feature>
<protein>
    <submittedName>
        <fullName evidence="3">DUF418 domain-containing protein</fullName>
    </submittedName>
</protein>
<organism evidence="3 4">
    <name type="scientific">Leptospira inadai serovar Lyme</name>
    <dbReference type="NCBI Taxonomy" id="293084"/>
    <lineage>
        <taxon>Bacteria</taxon>
        <taxon>Pseudomonadati</taxon>
        <taxon>Spirochaetota</taxon>
        <taxon>Spirochaetia</taxon>
        <taxon>Leptospirales</taxon>
        <taxon>Leptospiraceae</taxon>
        <taxon>Leptospira</taxon>
    </lineage>
</organism>
<dbReference type="InterPro" id="IPR007349">
    <property type="entry name" value="DUF418"/>
</dbReference>
<dbReference type="EMBL" id="MCRM02000040">
    <property type="protein sequence ID" value="PNV71755.1"/>
    <property type="molecule type" value="Genomic_DNA"/>
</dbReference>
<evidence type="ECO:0000256" key="1">
    <source>
        <dbReference type="SAM" id="Phobius"/>
    </source>
</evidence>
<feature type="transmembrane region" description="Helical" evidence="1">
    <location>
        <begin position="195"/>
        <end position="217"/>
    </location>
</feature>
<dbReference type="Proteomes" id="UP000094669">
    <property type="component" value="Unassembled WGS sequence"/>
</dbReference>
<feature type="transmembrane region" description="Helical" evidence="1">
    <location>
        <begin position="132"/>
        <end position="152"/>
    </location>
</feature>
<keyword evidence="4" id="KW-1185">Reference proteome</keyword>
<proteinExistence type="predicted"/>